<dbReference type="Proteomes" id="UP000001038">
    <property type="component" value="Chromosome 12"/>
</dbReference>
<dbReference type="InterPro" id="IPR006011">
    <property type="entry name" value="Syntaxin_N"/>
</dbReference>
<dbReference type="InterPro" id="IPR045242">
    <property type="entry name" value="Syntaxin"/>
</dbReference>
<dbReference type="Pfam" id="PF00804">
    <property type="entry name" value="Syntaxin"/>
    <property type="match status" value="1"/>
</dbReference>
<dbReference type="RefSeq" id="XP_023816508.1">
    <property type="nucleotide sequence ID" value="XM_023960740.1"/>
</dbReference>
<evidence type="ECO:0000256" key="1">
    <source>
        <dbReference type="ARBA" id="ARBA00009063"/>
    </source>
</evidence>
<proteinExistence type="inferred from homology"/>
<dbReference type="PANTHER" id="PTHR19957">
    <property type="entry name" value="SYNTAXIN"/>
    <property type="match status" value="1"/>
</dbReference>
<dbReference type="FunFam" id="1.20.58.70:FF:000060">
    <property type="entry name" value="Syntaxin 2a"/>
    <property type="match status" value="1"/>
</dbReference>
<name>H2M673_ORYLA</name>
<dbReference type="OrthoDB" id="10255013at2759"/>
<dbReference type="PROSITE" id="PS50192">
    <property type="entry name" value="T_SNARE"/>
    <property type="match status" value="1"/>
</dbReference>
<dbReference type="HOGENOM" id="CLU_042423_2_2_1"/>
<dbReference type="InParanoid" id="H2M673"/>
<dbReference type="GO" id="GO:0012505">
    <property type="term" value="C:endomembrane system"/>
    <property type="evidence" value="ECO:0000318"/>
    <property type="project" value="GO_Central"/>
</dbReference>
<sequence>MTPAFLKQSLKLFYLFLTSGSLRLVRFLYLRLVFVYQLHGAAHACPRLFSHRCAQSVTSPHNRTQGSRWREETPQQSIKDGCDSRGGESTDKIMEDCFKTVGDVKRLIEKMSSHVEEMEAVHGAILSSTNQDQKLKEELELLNNEITQNAGLVRTKLKSMQKSWLKEKTGVSVIHRIYENQHSHLTRCFDEVMRRHHRAQICFRDKCKAQIQRQLEIVDKATSNEELEEMLHCHNLAIFIADVNSETRVSGRALNQIERRHQDILSLESSIGELREIFADTAMLLESQGELINNIERNVTSAAEYVVESKAEMDKAITYKKNRLQVVSLPSFFRPFRKRSSTKTRPEPNPSDLNHNWTSELEGSNQD</sequence>
<dbReference type="SUPFAM" id="SSF47661">
    <property type="entry name" value="t-snare proteins"/>
    <property type="match status" value="1"/>
</dbReference>
<dbReference type="FunFam" id="1.20.5.110:FF:000188">
    <property type="entry name" value="Syntaxin, epimorphin family"/>
    <property type="match status" value="1"/>
</dbReference>
<dbReference type="GO" id="GO:0031201">
    <property type="term" value="C:SNARE complex"/>
    <property type="evidence" value="ECO:0000318"/>
    <property type="project" value="GO_Central"/>
</dbReference>
<keyword evidence="2" id="KW-0175">Coiled coil</keyword>
<dbReference type="GO" id="GO:0048787">
    <property type="term" value="C:presynaptic active zone membrane"/>
    <property type="evidence" value="ECO:0000318"/>
    <property type="project" value="GO_Central"/>
</dbReference>
<dbReference type="PANTHER" id="PTHR19957:SF36">
    <property type="entry name" value="SYNTAXIN-2"/>
    <property type="match status" value="1"/>
</dbReference>
<feature type="region of interest" description="Disordered" evidence="3">
    <location>
        <begin position="338"/>
        <end position="367"/>
    </location>
</feature>
<evidence type="ECO:0000313" key="5">
    <source>
        <dbReference type="Ensembl" id="ENSORLP00000013963.2"/>
    </source>
</evidence>
<evidence type="ECO:0000313" key="6">
    <source>
        <dbReference type="Proteomes" id="UP000001038"/>
    </source>
</evidence>
<dbReference type="GO" id="GO:0000149">
    <property type="term" value="F:SNARE binding"/>
    <property type="evidence" value="ECO:0000318"/>
    <property type="project" value="GO_Central"/>
</dbReference>
<dbReference type="GO" id="GO:0005886">
    <property type="term" value="C:plasma membrane"/>
    <property type="evidence" value="ECO:0000318"/>
    <property type="project" value="GO_Central"/>
</dbReference>
<dbReference type="GeneID" id="101164734"/>
<evidence type="ECO:0000256" key="2">
    <source>
        <dbReference type="ARBA" id="ARBA00023054"/>
    </source>
</evidence>
<gene>
    <name evidence="5" type="primary">LOC101164734</name>
</gene>
<protein>
    <recommendedName>
        <fullName evidence="4">t-SNARE coiled-coil homology domain-containing protein</fullName>
    </recommendedName>
</protein>
<reference evidence="5" key="2">
    <citation type="submission" date="2025-08" db="UniProtKB">
        <authorList>
            <consortium name="Ensembl"/>
        </authorList>
    </citation>
    <scope>IDENTIFICATION</scope>
    <source>
        <strain evidence="5">Hd-rR</strain>
    </source>
</reference>
<dbReference type="GO" id="GO:0006887">
    <property type="term" value="P:exocytosis"/>
    <property type="evidence" value="ECO:0000318"/>
    <property type="project" value="GO_Central"/>
</dbReference>
<feature type="region of interest" description="Disordered" evidence="3">
    <location>
        <begin position="58"/>
        <end position="88"/>
    </location>
</feature>
<dbReference type="SMART" id="SM00397">
    <property type="entry name" value="t_SNARE"/>
    <property type="match status" value="1"/>
</dbReference>
<dbReference type="CDD" id="cd00179">
    <property type="entry name" value="SynN"/>
    <property type="match status" value="1"/>
</dbReference>
<dbReference type="STRING" id="8090.ENSORLP00000013963"/>
<dbReference type="SMART" id="SM00503">
    <property type="entry name" value="SynN"/>
    <property type="match status" value="1"/>
</dbReference>
<dbReference type="Ensembl" id="ENSORLT00000013964.2">
    <property type="protein sequence ID" value="ENSORLP00000013963.2"/>
    <property type="gene ID" value="ENSORLG00000011130.2"/>
</dbReference>
<accession>H2M673</accession>
<dbReference type="GO" id="GO:0005484">
    <property type="term" value="F:SNAP receptor activity"/>
    <property type="evidence" value="ECO:0000318"/>
    <property type="project" value="GO_Central"/>
</dbReference>
<dbReference type="GO" id="GO:0006886">
    <property type="term" value="P:intracellular protein transport"/>
    <property type="evidence" value="ECO:0000318"/>
    <property type="project" value="GO_Central"/>
</dbReference>
<evidence type="ECO:0000259" key="4">
    <source>
        <dbReference type="PROSITE" id="PS50192"/>
    </source>
</evidence>
<feature type="compositionally biased region" description="Polar residues" evidence="3">
    <location>
        <begin position="58"/>
        <end position="67"/>
    </location>
</feature>
<reference evidence="5 6" key="1">
    <citation type="journal article" date="2007" name="Nature">
        <title>The medaka draft genome and insights into vertebrate genome evolution.</title>
        <authorList>
            <person name="Kasahara M."/>
            <person name="Naruse K."/>
            <person name="Sasaki S."/>
            <person name="Nakatani Y."/>
            <person name="Qu W."/>
            <person name="Ahsan B."/>
            <person name="Yamada T."/>
            <person name="Nagayasu Y."/>
            <person name="Doi K."/>
            <person name="Kasai Y."/>
            <person name="Jindo T."/>
            <person name="Kobayashi D."/>
            <person name="Shimada A."/>
            <person name="Toyoda A."/>
            <person name="Kuroki Y."/>
            <person name="Fujiyama A."/>
            <person name="Sasaki T."/>
            <person name="Shimizu A."/>
            <person name="Asakawa S."/>
            <person name="Shimizu N."/>
            <person name="Hashimoto S."/>
            <person name="Yang J."/>
            <person name="Lee Y."/>
            <person name="Matsushima K."/>
            <person name="Sugano S."/>
            <person name="Sakaizumi M."/>
            <person name="Narita T."/>
            <person name="Ohishi K."/>
            <person name="Haga S."/>
            <person name="Ohta F."/>
            <person name="Nomoto H."/>
            <person name="Nogata K."/>
            <person name="Morishita T."/>
            <person name="Endo T."/>
            <person name="Shin-I T."/>
            <person name="Takeda H."/>
            <person name="Morishita S."/>
            <person name="Kohara Y."/>
        </authorList>
    </citation>
    <scope>NUCLEOTIDE SEQUENCE [LARGE SCALE GENOMIC DNA]</scope>
    <source>
        <strain evidence="5 6">Hd-rR</strain>
    </source>
</reference>
<dbReference type="InterPro" id="IPR010989">
    <property type="entry name" value="SNARE"/>
</dbReference>
<dbReference type="Bgee" id="ENSORLG00000011130">
    <property type="expression patterns" value="Expressed in animal zygote and 13 other cell types or tissues"/>
</dbReference>
<dbReference type="GO" id="GO:0048278">
    <property type="term" value="P:vesicle docking"/>
    <property type="evidence" value="ECO:0000318"/>
    <property type="project" value="GO_Central"/>
</dbReference>
<dbReference type="GeneTree" id="ENSGT01030000234627"/>
<keyword evidence="6" id="KW-1185">Reference proteome</keyword>
<feature type="compositionally biased region" description="Polar residues" evidence="3">
    <location>
        <begin position="351"/>
        <end position="367"/>
    </location>
</feature>
<dbReference type="InterPro" id="IPR000727">
    <property type="entry name" value="T_SNARE_dom"/>
</dbReference>
<organism evidence="5 6">
    <name type="scientific">Oryzias latipes</name>
    <name type="common">Japanese rice fish</name>
    <name type="synonym">Japanese killifish</name>
    <dbReference type="NCBI Taxonomy" id="8090"/>
    <lineage>
        <taxon>Eukaryota</taxon>
        <taxon>Metazoa</taxon>
        <taxon>Chordata</taxon>
        <taxon>Craniata</taxon>
        <taxon>Vertebrata</taxon>
        <taxon>Euteleostomi</taxon>
        <taxon>Actinopterygii</taxon>
        <taxon>Neopterygii</taxon>
        <taxon>Teleostei</taxon>
        <taxon>Neoteleostei</taxon>
        <taxon>Acanthomorphata</taxon>
        <taxon>Ovalentaria</taxon>
        <taxon>Atherinomorphae</taxon>
        <taxon>Beloniformes</taxon>
        <taxon>Adrianichthyidae</taxon>
        <taxon>Oryziinae</taxon>
        <taxon>Oryzias</taxon>
    </lineage>
</organism>
<dbReference type="Gene3D" id="1.20.5.110">
    <property type="match status" value="1"/>
</dbReference>
<dbReference type="GO" id="GO:0031629">
    <property type="term" value="P:synaptic vesicle fusion to presynaptic active zone membrane"/>
    <property type="evidence" value="ECO:0000318"/>
    <property type="project" value="GO_Central"/>
</dbReference>
<reference evidence="5" key="3">
    <citation type="submission" date="2025-09" db="UniProtKB">
        <authorList>
            <consortium name="Ensembl"/>
        </authorList>
    </citation>
    <scope>IDENTIFICATION</scope>
    <source>
        <strain evidence="5">Hd-rR</strain>
    </source>
</reference>
<feature type="domain" description="T-SNARE coiled-coil homology" evidence="4">
    <location>
        <begin position="254"/>
        <end position="316"/>
    </location>
</feature>
<evidence type="ECO:0000256" key="3">
    <source>
        <dbReference type="SAM" id="MobiDB-lite"/>
    </source>
</evidence>
<comment type="similarity">
    <text evidence="1">Belongs to the syntaxin family.</text>
</comment>
<dbReference type="AlphaFoldDB" id="H2M673"/>
<dbReference type="Gene3D" id="1.20.58.70">
    <property type="match status" value="1"/>
</dbReference>